<protein>
    <recommendedName>
        <fullName evidence="2">Putative cysteine ligase BshC</fullName>
        <ecNumber evidence="2">6.-.-.-</ecNumber>
    </recommendedName>
</protein>
<evidence type="ECO:0000259" key="3">
    <source>
        <dbReference type="Pfam" id="PF10079"/>
    </source>
</evidence>
<dbReference type="PIRSF" id="PIRSF012535">
    <property type="entry name" value="UCP012535"/>
    <property type="match status" value="1"/>
</dbReference>
<comment type="similarity">
    <text evidence="2">Belongs to the BshC family.</text>
</comment>
<dbReference type="HAMAP" id="MF_01867">
    <property type="entry name" value="BshC"/>
    <property type="match status" value="1"/>
</dbReference>
<dbReference type="GO" id="GO:0016874">
    <property type="term" value="F:ligase activity"/>
    <property type="evidence" value="ECO:0007669"/>
    <property type="project" value="UniProtKB-UniRule"/>
</dbReference>
<feature type="domain" description="Bacillithiol biosynthesis BshC C-terminal coiled-coil" evidence="4">
    <location>
        <begin position="380"/>
        <end position="536"/>
    </location>
</feature>
<keyword evidence="1 2" id="KW-0436">Ligase</keyword>
<dbReference type="Pfam" id="PF24850">
    <property type="entry name" value="CC_BshC"/>
    <property type="match status" value="1"/>
</dbReference>
<evidence type="ECO:0000256" key="1">
    <source>
        <dbReference type="ARBA" id="ARBA00022598"/>
    </source>
</evidence>
<comment type="caution">
    <text evidence="5">The sequence shown here is derived from an EMBL/GenBank/DDBJ whole genome shotgun (WGS) entry which is preliminary data.</text>
</comment>
<gene>
    <name evidence="2 5" type="primary">bshC</name>
    <name evidence="5" type="ORF">EGM88_03175</name>
</gene>
<dbReference type="AlphaFoldDB" id="A0A3N4NT42"/>
<name>A0A3N4NT42_9FLAO</name>
<dbReference type="RefSeq" id="WP_123896527.1">
    <property type="nucleotide sequence ID" value="NZ_RPFJ01000003.1"/>
</dbReference>
<dbReference type="Proteomes" id="UP000270856">
    <property type="component" value="Unassembled WGS sequence"/>
</dbReference>
<evidence type="ECO:0000256" key="2">
    <source>
        <dbReference type="HAMAP-Rule" id="MF_01867"/>
    </source>
</evidence>
<dbReference type="NCBIfam" id="TIGR03998">
    <property type="entry name" value="thiol_BshC"/>
    <property type="match status" value="1"/>
</dbReference>
<dbReference type="EMBL" id="RPFJ01000003">
    <property type="protein sequence ID" value="RPD99562.1"/>
    <property type="molecule type" value="Genomic_DNA"/>
</dbReference>
<dbReference type="InterPro" id="IPR055399">
    <property type="entry name" value="CC_BshC"/>
</dbReference>
<keyword evidence="6" id="KW-1185">Reference proteome</keyword>
<sequence length="536" mass="62444">MIEDDCTTQIPFAKTGYFSDIICDFLNQDEKIKPFYSNFANVEGFNKQIEIKRNSRLVSQGSRNRLVKVLTNQYQNTNSSELTQKNIQLLKEENTFTVTTGHQLNLFTGPLYFLYKIVSTINLCEQLKTEFPKQNFVPIYWMATEDHDFEEINYFNFKGQKITWNTESKGGVGRLSTEGLSEVAKVFSKALDGSKNAEFLTELFIESYLKHNSLTEATRYLTNELFKNYGLVIVDGDDRELKSQFVPFVKEELLNQTSFNKVSKTIERLSKNYNIQVNPREINLFYLTDNIRERIVLNNGIYSVLDNDITWSKEEILKEVIDYPERFSPNVILRPLYQEVILPNLCYIGGGGELAYWLELKDYFQAVEVPFPILLLRNSALIISKKQLEKAEKLNISMEELFLNQHELVSQKVKEISEIEIDFSKQRNYLETQFKDLEELAKKTDKSFIGAVKAQKVKQLKGLDNLEKRLLKAQKRKLNDHVNRIKELQNQLFPNQSLEERQRNFSEMYLAHGEKLIPTLKAKLQPLEGKFSVIKL</sequence>
<dbReference type="EC" id="6.-.-.-" evidence="2"/>
<dbReference type="Pfam" id="PF10079">
    <property type="entry name" value="Rossmann-like_BshC"/>
    <property type="match status" value="1"/>
</dbReference>
<accession>A0A3N4NT42</accession>
<organism evidence="5 6">
    <name type="scientific">Aureibaculum marinum</name>
    <dbReference type="NCBI Taxonomy" id="2487930"/>
    <lineage>
        <taxon>Bacteria</taxon>
        <taxon>Pseudomonadati</taxon>
        <taxon>Bacteroidota</taxon>
        <taxon>Flavobacteriia</taxon>
        <taxon>Flavobacteriales</taxon>
        <taxon>Flavobacteriaceae</taxon>
        <taxon>Aureibaculum</taxon>
    </lineage>
</organism>
<evidence type="ECO:0000313" key="5">
    <source>
        <dbReference type="EMBL" id="RPD99562.1"/>
    </source>
</evidence>
<feature type="domain" description="Bacillithiol biosynthesis BshC N-terminal Rossmann-like" evidence="3">
    <location>
        <begin position="8"/>
        <end position="378"/>
    </location>
</feature>
<dbReference type="InterPro" id="IPR055398">
    <property type="entry name" value="Rossmann-like_BshC"/>
</dbReference>
<proteinExistence type="inferred from homology"/>
<reference evidence="5 6" key="1">
    <citation type="submission" date="2018-11" db="EMBL/GenBank/DDBJ databases">
        <title>Aureibaculum marinum gen. nov., sp. nov., a member of the family Flavobacteriaceae isolated from the Bohai Sea.</title>
        <authorList>
            <person name="Ji X."/>
        </authorList>
    </citation>
    <scope>NUCLEOTIDE SEQUENCE [LARGE SCALE GENOMIC DNA]</scope>
    <source>
        <strain evidence="5 6">BH-SD17</strain>
    </source>
</reference>
<evidence type="ECO:0000313" key="6">
    <source>
        <dbReference type="Proteomes" id="UP000270856"/>
    </source>
</evidence>
<evidence type="ECO:0000259" key="4">
    <source>
        <dbReference type="Pfam" id="PF24850"/>
    </source>
</evidence>
<dbReference type="OrthoDB" id="9765151at2"/>
<dbReference type="InterPro" id="IPR011199">
    <property type="entry name" value="Bacillithiol_biosynth_BshC"/>
</dbReference>